<gene>
    <name evidence="4" type="ORF">M231_05227</name>
</gene>
<dbReference type="GO" id="GO:0006694">
    <property type="term" value="P:steroid biosynthetic process"/>
    <property type="evidence" value="ECO:0007669"/>
    <property type="project" value="InterPro"/>
</dbReference>
<dbReference type="InterPro" id="IPR036291">
    <property type="entry name" value="NAD(P)-bd_dom_sf"/>
</dbReference>
<dbReference type="AlphaFoldDB" id="A0A4Q1BIQ4"/>
<dbReference type="GO" id="GO:0016616">
    <property type="term" value="F:oxidoreductase activity, acting on the CH-OH group of donors, NAD or NADP as acceptor"/>
    <property type="evidence" value="ECO:0007669"/>
    <property type="project" value="InterPro"/>
</dbReference>
<feature type="domain" description="3-beta hydroxysteroid dehydrogenase/isomerase" evidence="3">
    <location>
        <begin position="21"/>
        <end position="238"/>
    </location>
</feature>
<comment type="similarity">
    <text evidence="1">Belongs to the 3-beta-HSD family.</text>
</comment>
<reference evidence="4 5" key="1">
    <citation type="submission" date="2016-06" db="EMBL/GenBank/DDBJ databases">
        <title>Evolution of pathogenesis and genome organization in the Tremellales.</title>
        <authorList>
            <person name="Cuomo C."/>
            <person name="Litvintseva A."/>
            <person name="Heitman J."/>
            <person name="Chen Y."/>
            <person name="Sun S."/>
            <person name="Springer D."/>
            <person name="Dromer F."/>
            <person name="Young S."/>
            <person name="Zeng Q."/>
            <person name="Chapman S."/>
            <person name="Gujja S."/>
            <person name="Saif S."/>
            <person name="Birren B."/>
        </authorList>
    </citation>
    <scope>NUCLEOTIDE SEQUENCE [LARGE SCALE GENOMIC DNA]</scope>
    <source>
        <strain evidence="4 5">ATCC 28783</strain>
    </source>
</reference>
<dbReference type="VEuPathDB" id="FungiDB:TREMEDRAFT_67694"/>
<evidence type="ECO:0000256" key="1">
    <source>
        <dbReference type="ARBA" id="ARBA00009219"/>
    </source>
</evidence>
<protein>
    <submittedName>
        <fullName evidence="4">Sterol-4alpha-carboxylate 3-dehydrogenase (Decarboxylating)</fullName>
    </submittedName>
</protein>
<dbReference type="OrthoDB" id="10058185at2759"/>
<keyword evidence="2" id="KW-0560">Oxidoreductase</keyword>
<evidence type="ECO:0000259" key="3">
    <source>
        <dbReference type="Pfam" id="PF01073"/>
    </source>
</evidence>
<proteinExistence type="inferred from homology"/>
<dbReference type="STRING" id="5217.A0A4Q1BIQ4"/>
<dbReference type="FunFam" id="3.40.50.720:FF:000944">
    <property type="entry name" value="Sterol-4alpha-carboxylate 3-dehydrogenase (Decarboxylating)"/>
    <property type="match status" value="1"/>
</dbReference>
<dbReference type="InParanoid" id="A0A4Q1BIQ4"/>
<sequence length="441" mass="48902">MVVTRSSAAAEDTKAKGESYLVIGGCGFLGRYIVEQLLERGETQVAVFDLVQRHFDTNVTFYIGDISKEEDVVNAITKSNATAIIHTASPAHGLGAQVYELVNVIGTRNVIDASIEHGVKKLVYTSSAGVIYNGIHDITSADERLDFPIKPLDAYNHTKVQAEKMVLSANSPEFKTCAIRPAGLFGPGDRQVIQGFYNVIKNGQTRFQIGDNNNLAEFTYVANAAHAHLLAIDKLDSTYPYSSFRDPIPSIDLSLGGFRIPTSEARPLGPNTEPTERDLLAARKFESGQDEESDLRPVLRNRMDQFASEANELDQGGCPIAGQAFFVTNGEPTYFWDFARTVWRELGADLSKPPFVIPTMIGMLIAALAEIYSKLMKREAGFTKFRVAIASQNRYYDIERARRLLGYEPVIGLEEGMRRWTEWYKTEMSKMGQAGETAKTK</sequence>
<dbReference type="Gene3D" id="3.40.50.720">
    <property type="entry name" value="NAD(P)-binding Rossmann-like Domain"/>
    <property type="match status" value="2"/>
</dbReference>
<accession>A0A4Q1BIQ4</accession>
<dbReference type="InterPro" id="IPR050177">
    <property type="entry name" value="Lipid_A_modif_metabolic_enz"/>
</dbReference>
<dbReference type="EMBL" id="SDIL01000067">
    <property type="protein sequence ID" value="RXK37506.1"/>
    <property type="molecule type" value="Genomic_DNA"/>
</dbReference>
<dbReference type="FunCoup" id="A0A4Q1BIQ4">
    <property type="interactions" value="117"/>
</dbReference>
<comment type="caution">
    <text evidence="4">The sequence shown here is derived from an EMBL/GenBank/DDBJ whole genome shotgun (WGS) entry which is preliminary data.</text>
</comment>
<evidence type="ECO:0000313" key="5">
    <source>
        <dbReference type="Proteomes" id="UP000289152"/>
    </source>
</evidence>
<organism evidence="4 5">
    <name type="scientific">Tremella mesenterica</name>
    <name type="common">Jelly fungus</name>
    <dbReference type="NCBI Taxonomy" id="5217"/>
    <lineage>
        <taxon>Eukaryota</taxon>
        <taxon>Fungi</taxon>
        <taxon>Dikarya</taxon>
        <taxon>Basidiomycota</taxon>
        <taxon>Agaricomycotina</taxon>
        <taxon>Tremellomycetes</taxon>
        <taxon>Tremellales</taxon>
        <taxon>Tremellaceae</taxon>
        <taxon>Tremella</taxon>
    </lineage>
</organism>
<keyword evidence="5" id="KW-1185">Reference proteome</keyword>
<dbReference type="SUPFAM" id="SSF51735">
    <property type="entry name" value="NAD(P)-binding Rossmann-fold domains"/>
    <property type="match status" value="1"/>
</dbReference>
<dbReference type="PANTHER" id="PTHR43245">
    <property type="entry name" value="BIFUNCTIONAL POLYMYXIN RESISTANCE PROTEIN ARNA"/>
    <property type="match status" value="1"/>
</dbReference>
<dbReference type="Pfam" id="PF01073">
    <property type="entry name" value="3Beta_HSD"/>
    <property type="match status" value="2"/>
</dbReference>
<dbReference type="PANTHER" id="PTHR43245:SF51">
    <property type="entry name" value="SHORT CHAIN DEHYDROGENASE_REDUCTASE FAMILY 42E, MEMBER 2"/>
    <property type="match status" value="1"/>
</dbReference>
<dbReference type="InterPro" id="IPR002225">
    <property type="entry name" value="3Beta_OHSteriod_DH/Estase"/>
</dbReference>
<name>A0A4Q1BIQ4_TREME</name>
<evidence type="ECO:0000256" key="2">
    <source>
        <dbReference type="ARBA" id="ARBA00023002"/>
    </source>
</evidence>
<dbReference type="Proteomes" id="UP000289152">
    <property type="component" value="Unassembled WGS sequence"/>
</dbReference>
<feature type="domain" description="3-beta hydroxysteroid dehydrogenase/isomerase" evidence="3">
    <location>
        <begin position="317"/>
        <end position="352"/>
    </location>
</feature>
<evidence type="ECO:0000313" key="4">
    <source>
        <dbReference type="EMBL" id="RXK37506.1"/>
    </source>
</evidence>